<keyword evidence="1" id="KW-1133">Transmembrane helix</keyword>
<proteinExistence type="predicted"/>
<gene>
    <name evidence="2" type="ORF">ACFSR2_08815</name>
</gene>
<accession>A0ABW5J6I6</accession>
<organism evidence="2 3">
    <name type="scientific">Emticicia soli</name>
    <dbReference type="NCBI Taxonomy" id="2027878"/>
    <lineage>
        <taxon>Bacteria</taxon>
        <taxon>Pseudomonadati</taxon>
        <taxon>Bacteroidota</taxon>
        <taxon>Cytophagia</taxon>
        <taxon>Cytophagales</taxon>
        <taxon>Leadbetterellaceae</taxon>
        <taxon>Emticicia</taxon>
    </lineage>
</organism>
<name>A0ABW5J6I6_9BACT</name>
<evidence type="ECO:0000313" key="2">
    <source>
        <dbReference type="EMBL" id="MFD2520982.1"/>
    </source>
</evidence>
<protein>
    <recommendedName>
        <fullName evidence="4">Helix-turn-helix domain-containing protein</fullName>
    </recommendedName>
</protein>
<evidence type="ECO:0000313" key="3">
    <source>
        <dbReference type="Proteomes" id="UP001597510"/>
    </source>
</evidence>
<reference evidence="3" key="1">
    <citation type="journal article" date="2019" name="Int. J. Syst. Evol. Microbiol.">
        <title>The Global Catalogue of Microorganisms (GCM) 10K type strain sequencing project: providing services to taxonomists for standard genome sequencing and annotation.</title>
        <authorList>
            <consortium name="The Broad Institute Genomics Platform"/>
            <consortium name="The Broad Institute Genome Sequencing Center for Infectious Disease"/>
            <person name="Wu L."/>
            <person name="Ma J."/>
        </authorList>
    </citation>
    <scope>NUCLEOTIDE SEQUENCE [LARGE SCALE GENOMIC DNA]</scope>
    <source>
        <strain evidence="3">KCTC 52344</strain>
    </source>
</reference>
<comment type="caution">
    <text evidence="2">The sequence shown here is derived from an EMBL/GenBank/DDBJ whole genome shotgun (WGS) entry which is preliminary data.</text>
</comment>
<dbReference type="EMBL" id="JBHULC010000008">
    <property type="protein sequence ID" value="MFD2520982.1"/>
    <property type="molecule type" value="Genomic_DNA"/>
</dbReference>
<evidence type="ECO:0000256" key="1">
    <source>
        <dbReference type="SAM" id="Phobius"/>
    </source>
</evidence>
<dbReference type="Proteomes" id="UP001597510">
    <property type="component" value="Unassembled WGS sequence"/>
</dbReference>
<sequence length="434" mass="49184">MKYSEVENIEKCKKAIEDKLNWGSSALWLNYDFERLNEQIFAETNVQLSVSTLKRIFGKASYTSSPSLTTLNTLAQFIGFANWRDFTKNLAPQPTIIEPQVVVPPMAIPAKPLLNTNKRRYFIYGIISTLAIISLIGFMTQIEKPPLDPGKFVFSANKVVTEGLPNSVVFTYDATAAKPNDSVFIVQTWDTRRKKQVDRNLHHHSAIYYYPGYFRTKLLVNNEVVKRHDLQIKTDNWLALLEPTQDAKIPLYFTKQEVLKGHEISVDKDLLKKYGLTLQPELPRVRLFNQTDLGDLMSDNFTFETVLKNDFAEGTGACQQVQVLIQCKDDVIIIPLCAKTCIGNISLYACGKNTESKDADLSGFGCDLSQWTKLRVETQNKEMTFFVNDKKVHTLNFPNDATGIVGLQYRFGGVGAVKDTWIEGAGKRHEFLIK</sequence>
<keyword evidence="1" id="KW-0472">Membrane</keyword>
<feature type="transmembrane region" description="Helical" evidence="1">
    <location>
        <begin position="121"/>
        <end position="139"/>
    </location>
</feature>
<dbReference type="RefSeq" id="WP_340235011.1">
    <property type="nucleotide sequence ID" value="NZ_JBBEWC010000003.1"/>
</dbReference>
<keyword evidence="1" id="KW-0812">Transmembrane</keyword>
<keyword evidence="3" id="KW-1185">Reference proteome</keyword>
<evidence type="ECO:0008006" key="4">
    <source>
        <dbReference type="Google" id="ProtNLM"/>
    </source>
</evidence>